<dbReference type="GeneID" id="54363520"/>
<evidence type="ECO:0000259" key="2">
    <source>
        <dbReference type="Pfam" id="PF24476"/>
    </source>
</evidence>
<gene>
    <name evidence="4" type="ORF">K489DRAFT_383897</name>
</gene>
<dbReference type="PANTHER" id="PTHR35186:SF4">
    <property type="entry name" value="PRION-INHIBITION AND PROPAGATION HELO DOMAIN-CONTAINING PROTEIN"/>
    <property type="match status" value="1"/>
</dbReference>
<organism evidence="4">
    <name type="scientific">Dissoconium aciculare CBS 342.82</name>
    <dbReference type="NCBI Taxonomy" id="1314786"/>
    <lineage>
        <taxon>Eukaryota</taxon>
        <taxon>Fungi</taxon>
        <taxon>Dikarya</taxon>
        <taxon>Ascomycota</taxon>
        <taxon>Pezizomycotina</taxon>
        <taxon>Dothideomycetes</taxon>
        <taxon>Dothideomycetidae</taxon>
        <taxon>Mycosphaerellales</taxon>
        <taxon>Dissoconiaceae</taxon>
        <taxon>Dissoconium</taxon>
    </lineage>
</organism>
<feature type="region of interest" description="Disordered" evidence="1">
    <location>
        <begin position="145"/>
        <end position="176"/>
    </location>
</feature>
<evidence type="ECO:0000256" key="1">
    <source>
        <dbReference type="SAM" id="MobiDB-lite"/>
    </source>
</evidence>
<dbReference type="Pfam" id="PF24476">
    <property type="entry name" value="DUF7580"/>
    <property type="match status" value="1"/>
</dbReference>
<evidence type="ECO:0000313" key="3">
    <source>
        <dbReference type="Proteomes" id="UP000504637"/>
    </source>
</evidence>
<dbReference type="OrthoDB" id="3565018at2759"/>
<sequence>MSKLKPIARKWQADLRYESQRFHFVRRRTEREKSLDQIETLMDGLRQILIDHEEIARRWPQLRAQREIPVLYEHAQNVFRLVESVWRCQCASKHCADLRLHHLEHNLVQFDILFRYGETKQRYQQAPWILHETTVEEVTEREEAAVRAPSSRPANFTSVPIPSPPAKAQAGQPSPVSFSYKGRRRANCAGPSGSATKILTQTPIPLVTLPILPQPPDPIDDLCEAISRHSFTPCAGVLAPIRERDIKYKLSACTLGIQRNEETCKLESLLSSTSELTSRKQRYGIALAITSSHLQIHPSPWLGRIWSSEDIHFYMKNGVLELSRPYLRRKFTPADPTEPPRGCRDDTFGSLGILLLELFFNIPLAKSPHRQKYQSPDGKPDFVMDMAAAQMWADVDMEKGNIEKEYAGAVLWCLKKRTLRPQDESTWRQKLHRKVVLPIQNVYEALA</sequence>
<accession>A0A6J3LVF0</accession>
<keyword evidence="3" id="KW-1185">Reference proteome</keyword>
<reference evidence="4" key="1">
    <citation type="submission" date="2020-01" db="EMBL/GenBank/DDBJ databases">
        <authorList>
            <consortium name="DOE Joint Genome Institute"/>
            <person name="Haridas S."/>
            <person name="Albert R."/>
            <person name="Binder M."/>
            <person name="Bloem J."/>
            <person name="Labutti K."/>
            <person name="Salamov A."/>
            <person name="Andreopoulos B."/>
            <person name="Baker S.E."/>
            <person name="Barry K."/>
            <person name="Bills G."/>
            <person name="Bluhm B.H."/>
            <person name="Cannon C."/>
            <person name="Castanera R."/>
            <person name="Culley D.E."/>
            <person name="Daum C."/>
            <person name="Ezra D."/>
            <person name="Gonzalez J.B."/>
            <person name="Henrissat B."/>
            <person name="Kuo A."/>
            <person name="Liang C."/>
            <person name="Lipzen A."/>
            <person name="Lutzoni F."/>
            <person name="Magnuson J."/>
            <person name="Mondo S."/>
            <person name="Nolan M."/>
            <person name="Ohm R."/>
            <person name="Pangilinan J."/>
            <person name="Park H.-J."/>
            <person name="Ramirez L."/>
            <person name="Alfaro M."/>
            <person name="Sun H."/>
            <person name="Tritt A."/>
            <person name="Yoshinaga Y."/>
            <person name="Zwiers L.-H."/>
            <person name="Turgeon B.G."/>
            <person name="Goodwin S.B."/>
            <person name="Spatafora J.W."/>
            <person name="Crous P.W."/>
            <person name="Grigoriev I.V."/>
        </authorList>
    </citation>
    <scope>NUCLEOTIDE SEQUENCE</scope>
    <source>
        <strain evidence="4">CBS 342.82</strain>
    </source>
</reference>
<evidence type="ECO:0000313" key="4">
    <source>
        <dbReference type="RefSeq" id="XP_033456684.1"/>
    </source>
</evidence>
<dbReference type="AlphaFoldDB" id="A0A6J3LVF0"/>
<protein>
    <recommendedName>
        <fullName evidence="2">DUF7580 domain-containing protein</fullName>
    </recommendedName>
</protein>
<proteinExistence type="predicted"/>
<dbReference type="Proteomes" id="UP000504637">
    <property type="component" value="Unplaced"/>
</dbReference>
<reference evidence="4" key="3">
    <citation type="submission" date="2025-08" db="UniProtKB">
        <authorList>
            <consortium name="RefSeq"/>
        </authorList>
    </citation>
    <scope>IDENTIFICATION</scope>
    <source>
        <strain evidence="4">CBS 342.82</strain>
    </source>
</reference>
<dbReference type="RefSeq" id="XP_033456684.1">
    <property type="nucleotide sequence ID" value="XM_033605720.1"/>
</dbReference>
<reference evidence="4" key="2">
    <citation type="submission" date="2020-04" db="EMBL/GenBank/DDBJ databases">
        <authorList>
            <consortium name="NCBI Genome Project"/>
        </authorList>
    </citation>
    <scope>NUCLEOTIDE SEQUENCE</scope>
    <source>
        <strain evidence="4">CBS 342.82</strain>
    </source>
</reference>
<feature type="domain" description="DUF7580" evidence="2">
    <location>
        <begin position="71"/>
        <end position="440"/>
    </location>
</feature>
<name>A0A6J3LVF0_9PEZI</name>
<dbReference type="PANTHER" id="PTHR35186">
    <property type="entry name" value="ANK_REP_REGION DOMAIN-CONTAINING PROTEIN"/>
    <property type="match status" value="1"/>
</dbReference>
<dbReference type="InterPro" id="IPR056002">
    <property type="entry name" value="DUF7580"/>
</dbReference>